<feature type="non-terminal residue" evidence="1">
    <location>
        <position position="69"/>
    </location>
</feature>
<evidence type="ECO:0000313" key="1">
    <source>
        <dbReference type="EMBL" id="CEK64926.1"/>
    </source>
</evidence>
<gene>
    <name evidence="1" type="primary">ORF53354</name>
</gene>
<sequence length="69" mass="7872">MFLCSVADPCSLLKWAGTNGTPRVLKHQSKPVFQVKVSEQELIVFFSKVTQIFSRAVRSLRCNTHTLYE</sequence>
<dbReference type="EMBL" id="HACG01018061">
    <property type="protein sequence ID" value="CEK64926.1"/>
    <property type="molecule type" value="Transcribed_RNA"/>
</dbReference>
<proteinExistence type="predicted"/>
<name>A0A0B6ZAF5_9EUPU</name>
<dbReference type="AlphaFoldDB" id="A0A0B6ZAF5"/>
<organism evidence="1">
    <name type="scientific">Arion vulgaris</name>
    <dbReference type="NCBI Taxonomy" id="1028688"/>
    <lineage>
        <taxon>Eukaryota</taxon>
        <taxon>Metazoa</taxon>
        <taxon>Spiralia</taxon>
        <taxon>Lophotrochozoa</taxon>
        <taxon>Mollusca</taxon>
        <taxon>Gastropoda</taxon>
        <taxon>Heterobranchia</taxon>
        <taxon>Euthyneura</taxon>
        <taxon>Panpulmonata</taxon>
        <taxon>Eupulmonata</taxon>
        <taxon>Stylommatophora</taxon>
        <taxon>Helicina</taxon>
        <taxon>Arionoidea</taxon>
        <taxon>Arionidae</taxon>
        <taxon>Arion</taxon>
    </lineage>
</organism>
<accession>A0A0B6ZAF5</accession>
<reference evidence="1" key="1">
    <citation type="submission" date="2014-12" db="EMBL/GenBank/DDBJ databases">
        <title>Insight into the proteome of Arion vulgaris.</title>
        <authorList>
            <person name="Aradska J."/>
            <person name="Bulat T."/>
            <person name="Smidak R."/>
            <person name="Sarate P."/>
            <person name="Gangsoo J."/>
            <person name="Sialana F."/>
            <person name="Bilban M."/>
            <person name="Lubec G."/>
        </authorList>
    </citation>
    <scope>NUCLEOTIDE SEQUENCE</scope>
    <source>
        <tissue evidence="1">Skin</tissue>
    </source>
</reference>
<protein>
    <submittedName>
        <fullName evidence="1">Uncharacterized protein</fullName>
    </submittedName>
</protein>